<dbReference type="PANTHER" id="PTHR43065">
    <property type="entry name" value="SENSOR HISTIDINE KINASE"/>
    <property type="match status" value="1"/>
</dbReference>
<dbReference type="SUPFAM" id="SSF55874">
    <property type="entry name" value="ATPase domain of HSP90 chaperone/DNA topoisomerase II/histidine kinase"/>
    <property type="match status" value="1"/>
</dbReference>
<keyword evidence="8" id="KW-0902">Two-component regulatory system</keyword>
<keyword evidence="5" id="KW-0547">Nucleotide-binding</keyword>
<protein>
    <recommendedName>
        <fullName evidence="2">histidine kinase</fullName>
        <ecNumber evidence="2">2.7.13.3</ecNumber>
    </recommendedName>
</protein>
<accession>A0A7V4DXY9</accession>
<dbReference type="GO" id="GO:0005524">
    <property type="term" value="F:ATP binding"/>
    <property type="evidence" value="ECO:0007669"/>
    <property type="project" value="UniProtKB-KW"/>
</dbReference>
<reference evidence="10" key="1">
    <citation type="journal article" date="2020" name="mSystems">
        <title>Genome- and Community-Level Interaction Insights into Carbon Utilization and Element Cycling Functions of Hydrothermarchaeota in Hydrothermal Sediment.</title>
        <authorList>
            <person name="Zhou Z."/>
            <person name="Liu Y."/>
            <person name="Xu W."/>
            <person name="Pan J."/>
            <person name="Luo Z.H."/>
            <person name="Li M."/>
        </authorList>
    </citation>
    <scope>NUCLEOTIDE SEQUENCE [LARGE SCALE GENOMIC DNA]</scope>
    <source>
        <strain evidence="10">SpSt-70</strain>
    </source>
</reference>
<evidence type="ECO:0000256" key="2">
    <source>
        <dbReference type="ARBA" id="ARBA00012438"/>
    </source>
</evidence>
<organism evidence="10">
    <name type="scientific">Dictyoglomus thermophilum</name>
    <dbReference type="NCBI Taxonomy" id="14"/>
    <lineage>
        <taxon>Bacteria</taxon>
        <taxon>Pseudomonadati</taxon>
        <taxon>Dictyoglomota</taxon>
        <taxon>Dictyoglomia</taxon>
        <taxon>Dictyoglomales</taxon>
        <taxon>Dictyoglomaceae</taxon>
        <taxon>Dictyoglomus</taxon>
    </lineage>
</organism>
<dbReference type="SMART" id="SM00387">
    <property type="entry name" value="HATPase_c"/>
    <property type="match status" value="1"/>
</dbReference>
<dbReference type="RefSeq" id="WP_012547345.1">
    <property type="nucleotide sequence ID" value="NZ_VTFL01000003.1"/>
</dbReference>
<keyword evidence="6" id="KW-0418">Kinase</keyword>
<dbReference type="AlphaFoldDB" id="A0A7V4DXY9"/>
<dbReference type="Pfam" id="PF02518">
    <property type="entry name" value="HATPase_c"/>
    <property type="match status" value="1"/>
</dbReference>
<dbReference type="InterPro" id="IPR004358">
    <property type="entry name" value="Sig_transdc_His_kin-like_C"/>
</dbReference>
<dbReference type="PROSITE" id="PS50109">
    <property type="entry name" value="HIS_KIN"/>
    <property type="match status" value="1"/>
</dbReference>
<evidence type="ECO:0000256" key="1">
    <source>
        <dbReference type="ARBA" id="ARBA00000085"/>
    </source>
</evidence>
<dbReference type="OMA" id="FYTTRKT"/>
<dbReference type="PANTHER" id="PTHR43065:SF10">
    <property type="entry name" value="PEROXIDE STRESS-ACTIVATED HISTIDINE KINASE MAK3"/>
    <property type="match status" value="1"/>
</dbReference>
<evidence type="ECO:0000313" key="10">
    <source>
        <dbReference type="EMBL" id="HGK24197.1"/>
    </source>
</evidence>
<dbReference type="InterPro" id="IPR005467">
    <property type="entry name" value="His_kinase_dom"/>
</dbReference>
<comment type="catalytic activity">
    <reaction evidence="1">
        <text>ATP + protein L-histidine = ADP + protein N-phospho-L-histidine.</text>
        <dbReference type="EC" id="2.7.13.3"/>
    </reaction>
</comment>
<keyword evidence="3" id="KW-0597">Phosphoprotein</keyword>
<evidence type="ECO:0000256" key="8">
    <source>
        <dbReference type="ARBA" id="ARBA00023012"/>
    </source>
</evidence>
<feature type="domain" description="Histidine kinase" evidence="9">
    <location>
        <begin position="1"/>
        <end position="106"/>
    </location>
</feature>
<keyword evidence="4" id="KW-0808">Transferase</keyword>
<comment type="caution">
    <text evidence="10">The sequence shown here is derived from an EMBL/GenBank/DDBJ whole genome shotgun (WGS) entry which is preliminary data.</text>
</comment>
<dbReference type="InterPro" id="IPR003594">
    <property type="entry name" value="HATPase_dom"/>
</dbReference>
<dbReference type="EMBL" id="DTDV01000019">
    <property type="protein sequence ID" value="HGK24197.1"/>
    <property type="molecule type" value="Genomic_DNA"/>
</dbReference>
<sequence length="178" mass="20191">MKELSLHLLDLVQNSVEAGAKDIYIEMKKDLINKKLMLRIKDNGKGIPPEMLEELKNPFFTTRKTRKVGLGIPLFWELIRNCDGSLEIKSEVGKGTEIIAEVPYHCIDLPPLGDLPGTILSIIATNPDLNFSFRFEKNGDVFDFSTIELKKELGEVPINSLEVISFLKKYLYEHLGGW</sequence>
<dbReference type="GO" id="GO:0004673">
    <property type="term" value="F:protein histidine kinase activity"/>
    <property type="evidence" value="ECO:0007669"/>
    <property type="project" value="UniProtKB-EC"/>
</dbReference>
<evidence type="ECO:0000256" key="5">
    <source>
        <dbReference type="ARBA" id="ARBA00022741"/>
    </source>
</evidence>
<dbReference type="PRINTS" id="PR00344">
    <property type="entry name" value="BCTRLSENSOR"/>
</dbReference>
<dbReference type="InterPro" id="IPR036890">
    <property type="entry name" value="HATPase_C_sf"/>
</dbReference>
<evidence type="ECO:0000256" key="3">
    <source>
        <dbReference type="ARBA" id="ARBA00022553"/>
    </source>
</evidence>
<dbReference type="EC" id="2.7.13.3" evidence="2"/>
<dbReference type="Gene3D" id="3.30.565.10">
    <property type="entry name" value="Histidine kinase-like ATPase, C-terminal domain"/>
    <property type="match status" value="1"/>
</dbReference>
<evidence type="ECO:0000259" key="9">
    <source>
        <dbReference type="PROSITE" id="PS50109"/>
    </source>
</evidence>
<name>A0A7V4DXY9_DICTH</name>
<evidence type="ECO:0000256" key="7">
    <source>
        <dbReference type="ARBA" id="ARBA00022840"/>
    </source>
</evidence>
<keyword evidence="7 10" id="KW-0067">ATP-binding</keyword>
<proteinExistence type="predicted"/>
<evidence type="ECO:0000256" key="4">
    <source>
        <dbReference type="ARBA" id="ARBA00022679"/>
    </source>
</evidence>
<gene>
    <name evidence="10" type="ORF">ENU78_07190</name>
</gene>
<dbReference type="GO" id="GO:0000160">
    <property type="term" value="P:phosphorelay signal transduction system"/>
    <property type="evidence" value="ECO:0007669"/>
    <property type="project" value="UniProtKB-KW"/>
</dbReference>
<evidence type="ECO:0000256" key="6">
    <source>
        <dbReference type="ARBA" id="ARBA00022777"/>
    </source>
</evidence>